<gene>
    <name evidence="9" type="primary">dppC</name>
    <name evidence="9" type="ORF">PEL8287_02502</name>
</gene>
<name>A0A1Y5STX9_9RHOB</name>
<dbReference type="Gene3D" id="1.10.3720.10">
    <property type="entry name" value="MetI-like"/>
    <property type="match status" value="1"/>
</dbReference>
<keyword evidence="4 7" id="KW-0812">Transmembrane</keyword>
<feature type="transmembrane region" description="Helical" evidence="7">
    <location>
        <begin position="88"/>
        <end position="113"/>
    </location>
</feature>
<dbReference type="PROSITE" id="PS50928">
    <property type="entry name" value="ABC_TM1"/>
    <property type="match status" value="1"/>
</dbReference>
<comment type="similarity">
    <text evidence="7">Belongs to the binding-protein-dependent transport system permease family.</text>
</comment>
<reference evidence="9 10" key="1">
    <citation type="submission" date="2017-03" db="EMBL/GenBank/DDBJ databases">
        <authorList>
            <person name="Afonso C.L."/>
            <person name="Miller P.J."/>
            <person name="Scott M.A."/>
            <person name="Spackman E."/>
            <person name="Goraichik I."/>
            <person name="Dimitrov K.M."/>
            <person name="Suarez D.L."/>
            <person name="Swayne D.E."/>
        </authorList>
    </citation>
    <scope>NUCLEOTIDE SEQUENCE [LARGE SCALE GENOMIC DNA]</scope>
    <source>
        <strain evidence="9 10">CECT 8287</strain>
    </source>
</reference>
<keyword evidence="3" id="KW-1003">Cell membrane</keyword>
<keyword evidence="10" id="KW-1185">Reference proteome</keyword>
<evidence type="ECO:0000256" key="3">
    <source>
        <dbReference type="ARBA" id="ARBA00022475"/>
    </source>
</evidence>
<dbReference type="InterPro" id="IPR050366">
    <property type="entry name" value="BP-dependent_transpt_permease"/>
</dbReference>
<evidence type="ECO:0000256" key="1">
    <source>
        <dbReference type="ARBA" id="ARBA00004651"/>
    </source>
</evidence>
<feature type="transmembrane region" description="Helical" evidence="7">
    <location>
        <begin position="264"/>
        <end position="289"/>
    </location>
</feature>
<keyword evidence="5 7" id="KW-1133">Transmembrane helix</keyword>
<dbReference type="GO" id="GO:0055085">
    <property type="term" value="P:transmembrane transport"/>
    <property type="evidence" value="ECO:0007669"/>
    <property type="project" value="InterPro"/>
</dbReference>
<organism evidence="9 10">
    <name type="scientific">Roseovarius litorisediminis</name>
    <dbReference type="NCBI Taxonomy" id="1312363"/>
    <lineage>
        <taxon>Bacteria</taxon>
        <taxon>Pseudomonadati</taxon>
        <taxon>Pseudomonadota</taxon>
        <taxon>Alphaproteobacteria</taxon>
        <taxon>Rhodobacterales</taxon>
        <taxon>Roseobacteraceae</taxon>
        <taxon>Roseovarius</taxon>
    </lineage>
</organism>
<keyword evidence="2 7" id="KW-0813">Transport</keyword>
<proteinExistence type="inferred from homology"/>
<dbReference type="PANTHER" id="PTHR43386">
    <property type="entry name" value="OLIGOPEPTIDE TRANSPORT SYSTEM PERMEASE PROTEIN APPC"/>
    <property type="match status" value="1"/>
</dbReference>
<dbReference type="EMBL" id="FWFL01000006">
    <property type="protein sequence ID" value="SLN48306.1"/>
    <property type="molecule type" value="Genomic_DNA"/>
</dbReference>
<dbReference type="InterPro" id="IPR035906">
    <property type="entry name" value="MetI-like_sf"/>
</dbReference>
<dbReference type="SUPFAM" id="SSF161098">
    <property type="entry name" value="MetI-like"/>
    <property type="match status" value="1"/>
</dbReference>
<evidence type="ECO:0000313" key="9">
    <source>
        <dbReference type="EMBL" id="SLN48306.1"/>
    </source>
</evidence>
<evidence type="ECO:0000256" key="4">
    <source>
        <dbReference type="ARBA" id="ARBA00022692"/>
    </source>
</evidence>
<evidence type="ECO:0000256" key="7">
    <source>
        <dbReference type="RuleBase" id="RU363032"/>
    </source>
</evidence>
<dbReference type="Pfam" id="PF00528">
    <property type="entry name" value="BPD_transp_1"/>
    <property type="match status" value="1"/>
</dbReference>
<dbReference type="Proteomes" id="UP000193827">
    <property type="component" value="Unassembled WGS sequence"/>
</dbReference>
<dbReference type="OrthoDB" id="9766870at2"/>
<dbReference type="AlphaFoldDB" id="A0A1Y5STX9"/>
<dbReference type="PANTHER" id="PTHR43386:SF26">
    <property type="entry name" value="ABC TRANSPORTER PERMEASE PROTEIN"/>
    <property type="match status" value="1"/>
</dbReference>
<dbReference type="InterPro" id="IPR025966">
    <property type="entry name" value="OppC_N"/>
</dbReference>
<accession>A0A1Y5STX9</accession>
<dbReference type="GO" id="GO:0005886">
    <property type="term" value="C:plasma membrane"/>
    <property type="evidence" value="ECO:0007669"/>
    <property type="project" value="UniProtKB-SubCell"/>
</dbReference>
<feature type="domain" description="ABC transmembrane type-1" evidence="8">
    <location>
        <begin position="86"/>
        <end position="286"/>
    </location>
</feature>
<evidence type="ECO:0000313" key="10">
    <source>
        <dbReference type="Proteomes" id="UP000193827"/>
    </source>
</evidence>
<feature type="transmembrane region" description="Helical" evidence="7">
    <location>
        <begin position="12"/>
        <end position="37"/>
    </location>
</feature>
<evidence type="ECO:0000259" key="8">
    <source>
        <dbReference type="PROSITE" id="PS50928"/>
    </source>
</evidence>
<feature type="transmembrane region" description="Helical" evidence="7">
    <location>
        <begin position="125"/>
        <end position="145"/>
    </location>
</feature>
<evidence type="ECO:0000256" key="6">
    <source>
        <dbReference type="ARBA" id="ARBA00023136"/>
    </source>
</evidence>
<evidence type="ECO:0000256" key="5">
    <source>
        <dbReference type="ARBA" id="ARBA00022989"/>
    </source>
</evidence>
<keyword evidence="6 7" id="KW-0472">Membrane</keyword>
<dbReference type="Pfam" id="PF12911">
    <property type="entry name" value="OppC_N"/>
    <property type="match status" value="1"/>
</dbReference>
<feature type="transmembrane region" description="Helical" evidence="7">
    <location>
        <begin position="151"/>
        <end position="171"/>
    </location>
</feature>
<sequence>MITWRGFLKRFLSDPVAIGAGIVLLILILMAVLAPVIAPQNPYDLLQIDIMDSEMPPSWQPGGDPRFLLGTDSQGRGVLSTIMYGTGISLLIGIGAVIVQGILGVTLGLWAGYRGGWVDSFLMRLADIQMSLSTLMIAIIVLALFQAAFEASVYADYAIIMLILIIGIAEWPKFARTVRSSVLGEKNKEYVDAARVIGLPARKVMWGHILPNALTPVMVISTIQVAEAIMTEAALSFLGLGMPVDRPSLGSLIRSGFEFVFSGSWWITLYPALVLIALILALNLLGDWLRDVLNPKLRRGDD</sequence>
<dbReference type="RefSeq" id="WP_085892733.1">
    <property type="nucleotide sequence ID" value="NZ_FWFL01000006.1"/>
</dbReference>
<protein>
    <submittedName>
        <fullName evidence="9">Dipeptide transport system permease protein DppC</fullName>
    </submittedName>
</protein>
<comment type="subcellular location">
    <subcellularLocation>
        <location evidence="1 7">Cell membrane</location>
        <topology evidence="1 7">Multi-pass membrane protein</topology>
    </subcellularLocation>
</comment>
<dbReference type="CDD" id="cd06261">
    <property type="entry name" value="TM_PBP2"/>
    <property type="match status" value="1"/>
</dbReference>
<evidence type="ECO:0000256" key="2">
    <source>
        <dbReference type="ARBA" id="ARBA00022448"/>
    </source>
</evidence>
<dbReference type="InterPro" id="IPR000515">
    <property type="entry name" value="MetI-like"/>
</dbReference>